<reference evidence="1 2" key="1">
    <citation type="journal article" date="2024" name="bioRxiv">
        <title>A reference genome for Trichogramma kaykai: A tiny desert-dwelling parasitoid wasp with competing sex-ratio distorters.</title>
        <authorList>
            <person name="Culotta J."/>
            <person name="Lindsey A.R."/>
        </authorList>
    </citation>
    <scope>NUCLEOTIDE SEQUENCE [LARGE SCALE GENOMIC DNA]</scope>
    <source>
        <strain evidence="1 2">KSX58</strain>
    </source>
</reference>
<name>A0ABD2WGA3_9HYME</name>
<comment type="caution">
    <text evidence="1">The sequence shown here is derived from an EMBL/GenBank/DDBJ whole genome shotgun (WGS) entry which is preliminary data.</text>
</comment>
<gene>
    <name evidence="1" type="ORF">TKK_013384</name>
</gene>
<dbReference type="AlphaFoldDB" id="A0ABD2WGA3"/>
<keyword evidence="2" id="KW-1185">Reference proteome</keyword>
<protein>
    <submittedName>
        <fullName evidence="1">Uncharacterized protein</fullName>
    </submittedName>
</protein>
<accession>A0ABD2WGA3</accession>
<evidence type="ECO:0000313" key="1">
    <source>
        <dbReference type="EMBL" id="KAL3392063.1"/>
    </source>
</evidence>
<evidence type="ECO:0000313" key="2">
    <source>
        <dbReference type="Proteomes" id="UP001627154"/>
    </source>
</evidence>
<dbReference type="Proteomes" id="UP001627154">
    <property type="component" value="Unassembled WGS sequence"/>
</dbReference>
<proteinExistence type="predicted"/>
<sequence>MISGLRTVRTKYGEKVVADLEYADIGKKTMFLPNHLSQTLQKNEEFFDELCEAAQKYQLFCRHHGNRILELKK</sequence>
<organism evidence="1 2">
    <name type="scientific">Trichogramma kaykai</name>
    <dbReference type="NCBI Taxonomy" id="54128"/>
    <lineage>
        <taxon>Eukaryota</taxon>
        <taxon>Metazoa</taxon>
        <taxon>Ecdysozoa</taxon>
        <taxon>Arthropoda</taxon>
        <taxon>Hexapoda</taxon>
        <taxon>Insecta</taxon>
        <taxon>Pterygota</taxon>
        <taxon>Neoptera</taxon>
        <taxon>Endopterygota</taxon>
        <taxon>Hymenoptera</taxon>
        <taxon>Apocrita</taxon>
        <taxon>Proctotrupomorpha</taxon>
        <taxon>Chalcidoidea</taxon>
        <taxon>Trichogrammatidae</taxon>
        <taxon>Trichogramma</taxon>
    </lineage>
</organism>
<dbReference type="EMBL" id="JBJJXI010000107">
    <property type="protein sequence ID" value="KAL3392063.1"/>
    <property type="molecule type" value="Genomic_DNA"/>
</dbReference>